<name>A0ACC0JQF4_CHOFU</name>
<keyword evidence="2" id="KW-1185">Reference proteome</keyword>
<proteinExistence type="predicted"/>
<evidence type="ECO:0000313" key="1">
    <source>
        <dbReference type="EMBL" id="KAI8426402.1"/>
    </source>
</evidence>
<protein>
    <submittedName>
        <fullName evidence="1">Uncharacterized protein</fullName>
    </submittedName>
</protein>
<sequence length="125" mass="13292">MTSLLSSASLLSDASGSNIARLKASATPESGAWLQALPSPQLGTLLDNDSLLIAIELRLACKVYEQHRCICGAMVEEDGHHGLSVKVNSSGRRRCLGTFASLARLTIVPVTNKMGPDTISTWLEV</sequence>
<comment type="caution">
    <text evidence="1">The sequence shown here is derived from an EMBL/GenBank/DDBJ whole genome shotgun (WGS) entry which is preliminary data.</text>
</comment>
<accession>A0ACC0JQF4</accession>
<dbReference type="Proteomes" id="UP001064048">
    <property type="component" value="Chromosome 8"/>
</dbReference>
<organism evidence="1 2">
    <name type="scientific">Choristoneura fumiferana</name>
    <name type="common">Spruce budworm moth</name>
    <name type="synonym">Archips fumiferana</name>
    <dbReference type="NCBI Taxonomy" id="7141"/>
    <lineage>
        <taxon>Eukaryota</taxon>
        <taxon>Metazoa</taxon>
        <taxon>Ecdysozoa</taxon>
        <taxon>Arthropoda</taxon>
        <taxon>Hexapoda</taxon>
        <taxon>Insecta</taxon>
        <taxon>Pterygota</taxon>
        <taxon>Neoptera</taxon>
        <taxon>Endopterygota</taxon>
        <taxon>Lepidoptera</taxon>
        <taxon>Glossata</taxon>
        <taxon>Ditrysia</taxon>
        <taxon>Tortricoidea</taxon>
        <taxon>Tortricidae</taxon>
        <taxon>Tortricinae</taxon>
        <taxon>Choristoneura</taxon>
    </lineage>
</organism>
<reference evidence="1 2" key="1">
    <citation type="journal article" date="2022" name="Genome Biol. Evol.">
        <title>The Spruce Budworm Genome: Reconstructing the Evolutionary History of Antifreeze Proteins.</title>
        <authorList>
            <person name="Beliveau C."/>
            <person name="Gagne P."/>
            <person name="Picq S."/>
            <person name="Vernygora O."/>
            <person name="Keeling C.I."/>
            <person name="Pinkney K."/>
            <person name="Doucet D."/>
            <person name="Wen F."/>
            <person name="Johnston J.S."/>
            <person name="Maaroufi H."/>
            <person name="Boyle B."/>
            <person name="Laroche J."/>
            <person name="Dewar K."/>
            <person name="Juretic N."/>
            <person name="Blackburn G."/>
            <person name="Nisole A."/>
            <person name="Brunet B."/>
            <person name="Brandao M."/>
            <person name="Lumley L."/>
            <person name="Duan J."/>
            <person name="Quan G."/>
            <person name="Lucarotti C.J."/>
            <person name="Roe A.D."/>
            <person name="Sperling F.A.H."/>
            <person name="Levesque R.C."/>
            <person name="Cusson M."/>
        </authorList>
    </citation>
    <scope>NUCLEOTIDE SEQUENCE [LARGE SCALE GENOMIC DNA]</scope>
    <source>
        <strain evidence="1">Glfc:IPQL:Cfum</strain>
    </source>
</reference>
<gene>
    <name evidence="1" type="ORF">MSG28_005249</name>
</gene>
<evidence type="ECO:0000313" key="2">
    <source>
        <dbReference type="Proteomes" id="UP001064048"/>
    </source>
</evidence>
<dbReference type="EMBL" id="CM046108">
    <property type="protein sequence ID" value="KAI8426402.1"/>
    <property type="molecule type" value="Genomic_DNA"/>
</dbReference>